<dbReference type="RefSeq" id="WP_161096763.1">
    <property type="nucleotide sequence ID" value="NZ_WWCW01000028.1"/>
</dbReference>
<protein>
    <recommendedName>
        <fullName evidence="4">Lipoprotein</fullName>
    </recommendedName>
</protein>
<sequence>MNKKLKLFLFAIGIGAASAPALASCTYYCVVEYKACLKAGEPAADCVAERDACEDAC</sequence>
<comment type="caution">
    <text evidence="2">The sequence shown here is derived from an EMBL/GenBank/DDBJ whole genome shotgun (WGS) entry which is preliminary data.</text>
</comment>
<evidence type="ECO:0000256" key="1">
    <source>
        <dbReference type="SAM" id="SignalP"/>
    </source>
</evidence>
<dbReference type="PROSITE" id="PS51257">
    <property type="entry name" value="PROKAR_LIPOPROTEIN"/>
    <property type="match status" value="1"/>
</dbReference>
<organism evidence="2 3">
    <name type="scientific">Duganella vulcania</name>
    <dbReference type="NCBI Taxonomy" id="2692166"/>
    <lineage>
        <taxon>Bacteria</taxon>
        <taxon>Pseudomonadati</taxon>
        <taxon>Pseudomonadota</taxon>
        <taxon>Betaproteobacteria</taxon>
        <taxon>Burkholderiales</taxon>
        <taxon>Oxalobacteraceae</taxon>
        <taxon>Telluria group</taxon>
        <taxon>Duganella</taxon>
    </lineage>
</organism>
<evidence type="ECO:0000313" key="3">
    <source>
        <dbReference type="Proteomes" id="UP000470302"/>
    </source>
</evidence>
<dbReference type="EMBL" id="WWCW01000028">
    <property type="protein sequence ID" value="MYM87637.1"/>
    <property type="molecule type" value="Genomic_DNA"/>
</dbReference>
<dbReference type="AlphaFoldDB" id="A0A845G3R1"/>
<name>A0A845G3R1_9BURK</name>
<keyword evidence="1" id="KW-0732">Signal</keyword>
<evidence type="ECO:0008006" key="4">
    <source>
        <dbReference type="Google" id="ProtNLM"/>
    </source>
</evidence>
<accession>A0A845G3R1</accession>
<dbReference type="Proteomes" id="UP000470302">
    <property type="component" value="Unassembled WGS sequence"/>
</dbReference>
<reference evidence="2 3" key="1">
    <citation type="submission" date="2020-01" db="EMBL/GenBank/DDBJ databases">
        <title>Novel species isolated from a subtropical stream in China.</title>
        <authorList>
            <person name="Lu H."/>
        </authorList>
    </citation>
    <scope>NUCLEOTIDE SEQUENCE [LARGE SCALE GENOMIC DNA]</scope>
    <source>
        <strain evidence="2 3">FT82W</strain>
    </source>
</reference>
<gene>
    <name evidence="2" type="ORF">GTP91_10640</name>
</gene>
<feature type="signal peptide" evidence="1">
    <location>
        <begin position="1"/>
        <end position="23"/>
    </location>
</feature>
<evidence type="ECO:0000313" key="2">
    <source>
        <dbReference type="EMBL" id="MYM87637.1"/>
    </source>
</evidence>
<feature type="chain" id="PRO_5032838188" description="Lipoprotein" evidence="1">
    <location>
        <begin position="24"/>
        <end position="57"/>
    </location>
</feature>
<proteinExistence type="predicted"/>